<dbReference type="GeneID" id="107933096"/>
<comment type="function">
    <text evidence="7">Catalyzes the rate-limiting step of the oxidative pentose-phosphate pathway, which represents a route for the dissimilation of carbohydrates besides glycolysis. The main function of this enzyme is to provide reducing power (NADPH) and pentose phosphates for fatty acid and nucleic acid synthesis which are involved in membrane synthesis and cell division.</text>
</comment>
<evidence type="ECO:0000256" key="9">
    <source>
        <dbReference type="RuleBase" id="RU362120"/>
    </source>
</evidence>
<feature type="domain" description="Glucose-6-phosphate dehydrogenase NAD-binding" evidence="10">
    <location>
        <begin position="79"/>
        <end position="257"/>
    </location>
</feature>
<dbReference type="InterPro" id="IPR001282">
    <property type="entry name" value="G6P_DH"/>
</dbReference>
<feature type="domain" description="Glucose-6-phosphate dehydrogenase C-terminal" evidence="11">
    <location>
        <begin position="260"/>
        <end position="554"/>
    </location>
</feature>
<evidence type="ECO:0000256" key="2">
    <source>
        <dbReference type="ARBA" id="ARBA00009975"/>
    </source>
</evidence>
<keyword evidence="12" id="KW-1185">Reference proteome</keyword>
<accession>A0ABM2ZKA6</accession>
<dbReference type="InterPro" id="IPR019796">
    <property type="entry name" value="G6P_DH_AS"/>
</dbReference>
<evidence type="ECO:0000313" key="13">
    <source>
        <dbReference type="RefSeq" id="XP_040942617.1"/>
    </source>
</evidence>
<dbReference type="Pfam" id="PF00479">
    <property type="entry name" value="G6PD_N"/>
    <property type="match status" value="1"/>
</dbReference>
<dbReference type="Pfam" id="PF02781">
    <property type="entry name" value="G6PD_C"/>
    <property type="match status" value="1"/>
</dbReference>
<keyword evidence="4 9" id="KW-0521">NADP</keyword>
<name>A0ABM2ZKA6_GOSHI</name>
<comment type="pathway">
    <text evidence="1 9">Carbohydrate degradation; pentose phosphate pathway; D-ribulose 5-phosphate from D-glucose 6-phosphate (oxidative stage): step 1/3.</text>
</comment>
<evidence type="ECO:0000259" key="10">
    <source>
        <dbReference type="Pfam" id="PF00479"/>
    </source>
</evidence>
<evidence type="ECO:0000256" key="4">
    <source>
        <dbReference type="ARBA" id="ARBA00022857"/>
    </source>
</evidence>
<evidence type="ECO:0000313" key="12">
    <source>
        <dbReference type="Proteomes" id="UP000818029"/>
    </source>
</evidence>
<dbReference type="HAMAP" id="MF_00966">
    <property type="entry name" value="G6PD"/>
    <property type="match status" value="1"/>
</dbReference>
<dbReference type="EC" id="1.1.1.49" evidence="9"/>
<evidence type="ECO:0000256" key="8">
    <source>
        <dbReference type="ARBA" id="ARBA00048749"/>
    </source>
</evidence>
<dbReference type="Gene3D" id="3.30.360.10">
    <property type="entry name" value="Dihydrodipicolinate Reductase, domain 2"/>
    <property type="match status" value="1"/>
</dbReference>
<evidence type="ECO:0000259" key="11">
    <source>
        <dbReference type="Pfam" id="PF02781"/>
    </source>
</evidence>
<dbReference type="PIRSF" id="PIRSF000110">
    <property type="entry name" value="G6PD"/>
    <property type="match status" value="1"/>
</dbReference>
<dbReference type="PANTHER" id="PTHR23429:SF11">
    <property type="entry name" value="GLUCOSE-6-PHOSPHATE 1-DEHYDROGENASE 2, CHLOROPLASTIC"/>
    <property type="match status" value="1"/>
</dbReference>
<evidence type="ECO:0000256" key="7">
    <source>
        <dbReference type="ARBA" id="ARBA00046096"/>
    </source>
</evidence>
<dbReference type="InterPro" id="IPR036291">
    <property type="entry name" value="NAD(P)-bd_dom_sf"/>
</dbReference>
<organism evidence="12 13">
    <name type="scientific">Gossypium hirsutum</name>
    <name type="common">Upland cotton</name>
    <name type="synonym">Gossypium mexicanum</name>
    <dbReference type="NCBI Taxonomy" id="3635"/>
    <lineage>
        <taxon>Eukaryota</taxon>
        <taxon>Viridiplantae</taxon>
        <taxon>Streptophyta</taxon>
        <taxon>Embryophyta</taxon>
        <taxon>Tracheophyta</taxon>
        <taxon>Spermatophyta</taxon>
        <taxon>Magnoliopsida</taxon>
        <taxon>eudicotyledons</taxon>
        <taxon>Gunneridae</taxon>
        <taxon>Pentapetalae</taxon>
        <taxon>rosids</taxon>
        <taxon>malvids</taxon>
        <taxon>Malvales</taxon>
        <taxon>Malvaceae</taxon>
        <taxon>Malvoideae</taxon>
        <taxon>Gossypium</taxon>
    </lineage>
</organism>
<dbReference type="PANTHER" id="PTHR23429">
    <property type="entry name" value="GLUCOSE-6-PHOSPHATE 1-DEHYDROGENASE G6PD"/>
    <property type="match status" value="1"/>
</dbReference>
<evidence type="ECO:0000256" key="5">
    <source>
        <dbReference type="ARBA" id="ARBA00023002"/>
    </source>
</evidence>
<dbReference type="PROSITE" id="PS00069">
    <property type="entry name" value="G6P_DEHYDROGENASE"/>
    <property type="match status" value="1"/>
</dbReference>
<keyword evidence="3 9" id="KW-0313">Glucose metabolism</keyword>
<keyword evidence="5 9" id="KW-0560">Oxidoreductase</keyword>
<dbReference type="InterPro" id="IPR022674">
    <property type="entry name" value="G6P_DH_NAD-bd"/>
</dbReference>
<dbReference type="PRINTS" id="PR00079">
    <property type="entry name" value="G6PDHDRGNASE"/>
</dbReference>
<comment type="catalytic activity">
    <reaction evidence="8 9">
        <text>D-glucose 6-phosphate + NADP(+) = 6-phospho-D-glucono-1,5-lactone + NADPH + H(+)</text>
        <dbReference type="Rhea" id="RHEA:15841"/>
        <dbReference type="ChEBI" id="CHEBI:15378"/>
        <dbReference type="ChEBI" id="CHEBI:57783"/>
        <dbReference type="ChEBI" id="CHEBI:57955"/>
        <dbReference type="ChEBI" id="CHEBI:58349"/>
        <dbReference type="ChEBI" id="CHEBI:61548"/>
        <dbReference type="EC" id="1.1.1.49"/>
    </reaction>
</comment>
<dbReference type="Gene3D" id="3.40.50.720">
    <property type="entry name" value="NAD(P)-binding Rossmann-like Domain"/>
    <property type="match status" value="1"/>
</dbReference>
<reference evidence="13" key="2">
    <citation type="submission" date="2025-08" db="UniProtKB">
        <authorList>
            <consortium name="RefSeq"/>
        </authorList>
    </citation>
    <scope>IDENTIFICATION</scope>
</reference>
<dbReference type="InterPro" id="IPR022675">
    <property type="entry name" value="G6P_DH_C"/>
</dbReference>
<evidence type="ECO:0000256" key="6">
    <source>
        <dbReference type="ARBA" id="ARBA00023277"/>
    </source>
</evidence>
<sequence length="563" mass="64120">MLRCFFNVKQIRIKMLSSCKMVSWVFFFGAVATKVSPVEKETPIEKLKSELLSVTSSNEWDEKAGFDINENESTVSITVVGASGDLAKKKIFPALFALYYEGCLPKHFTVYGYARSKMTDAELRNMVSKTLTCRIDKRENCGEKMEEFLKRCFYHSGQYDSEENFAQLDKKLKEHEGGKVSNRLFYLSIPPNIFIDAVKCASSSASSGNGWTRVIVEKPFGRDSDSSAALTKALKQYLTEDQIFRIDHYLGKELVENLSVLRFSNLIFEPLWSRQYIRNVQLIFSEDFGTEGRGGYFDHYGIIRDIMQNHLLQILALFAMETPVSLDAEDIRNEKVKVLRSMRPLQLEDVVIGQYKSHSKGGVTYPAYTDDKTVPKDSLTPTFAAAALFIDNARWDGVPFLMKAGKALHNKRAEIRVQFRHVPGNLYNRNFGTDLDQATNELVIRVQPDEAIYLKINNKVPGLGMRLDCSNLNLHYAARYSKEIPDAYERLLLDAIEGERRLFIRSDELDAAWSLFTPVLAELEEKKIMPEYYPYGSRGPVGAHYLAARYNVRWGDLGLDQSA</sequence>
<dbReference type="Proteomes" id="UP000818029">
    <property type="component" value="Chromosome D01"/>
</dbReference>
<dbReference type="RefSeq" id="XP_040942617.1">
    <property type="nucleotide sequence ID" value="XM_041086683.1"/>
</dbReference>
<dbReference type="NCBIfam" id="TIGR00871">
    <property type="entry name" value="zwf"/>
    <property type="match status" value="1"/>
</dbReference>
<comment type="similarity">
    <text evidence="2 9">Belongs to the glucose-6-phosphate dehydrogenase family.</text>
</comment>
<dbReference type="SUPFAM" id="SSF55347">
    <property type="entry name" value="Glyceraldehyde-3-phosphate dehydrogenase-like, C-terminal domain"/>
    <property type="match status" value="1"/>
</dbReference>
<evidence type="ECO:0000256" key="1">
    <source>
        <dbReference type="ARBA" id="ARBA00004937"/>
    </source>
</evidence>
<evidence type="ECO:0000256" key="3">
    <source>
        <dbReference type="ARBA" id="ARBA00022526"/>
    </source>
</evidence>
<dbReference type="SUPFAM" id="SSF51735">
    <property type="entry name" value="NAD(P)-binding Rossmann-fold domains"/>
    <property type="match status" value="1"/>
</dbReference>
<keyword evidence="6 9" id="KW-0119">Carbohydrate metabolism</keyword>
<gene>
    <name evidence="13" type="primary">LOC107933096</name>
</gene>
<reference evidence="12" key="1">
    <citation type="journal article" date="2020" name="Nat. Genet.">
        <title>Genomic diversifications of five Gossypium allopolyploid species and their impact on cotton improvement.</title>
        <authorList>
            <person name="Chen Z.J."/>
            <person name="Sreedasyam A."/>
            <person name="Ando A."/>
            <person name="Song Q."/>
            <person name="De Santiago L.M."/>
            <person name="Hulse-Kemp A.M."/>
            <person name="Ding M."/>
            <person name="Ye W."/>
            <person name="Kirkbride R.C."/>
            <person name="Jenkins J."/>
            <person name="Plott C."/>
            <person name="Lovell J."/>
            <person name="Lin Y.M."/>
            <person name="Vaughn R."/>
            <person name="Liu B."/>
            <person name="Simpson S."/>
            <person name="Scheffler B.E."/>
            <person name="Wen L."/>
            <person name="Saski C.A."/>
            <person name="Grover C.E."/>
            <person name="Hu G."/>
            <person name="Conover J.L."/>
            <person name="Carlson J.W."/>
            <person name="Shu S."/>
            <person name="Boston L.B."/>
            <person name="Williams M."/>
            <person name="Peterson D.G."/>
            <person name="McGee K."/>
            <person name="Jones D.C."/>
            <person name="Wendel J.F."/>
            <person name="Stelly D.M."/>
            <person name="Grimwood J."/>
            <person name="Schmutz J."/>
        </authorList>
    </citation>
    <scope>NUCLEOTIDE SEQUENCE [LARGE SCALE GENOMIC DNA]</scope>
    <source>
        <strain evidence="12">cv. TM-1</strain>
    </source>
</reference>
<proteinExistence type="inferred from homology"/>
<protein>
    <recommendedName>
        <fullName evidence="9">Glucose-6-phosphate 1-dehydrogenase</fullName>
        <ecNumber evidence="9">1.1.1.49</ecNumber>
    </recommendedName>
</protein>